<evidence type="ECO:0000313" key="2">
    <source>
        <dbReference type="Proteomes" id="UP000323257"/>
    </source>
</evidence>
<organism evidence="1 2">
    <name type="scientific">Paenibacillus methanolicus</name>
    <dbReference type="NCBI Taxonomy" id="582686"/>
    <lineage>
        <taxon>Bacteria</taxon>
        <taxon>Bacillati</taxon>
        <taxon>Bacillota</taxon>
        <taxon>Bacilli</taxon>
        <taxon>Bacillales</taxon>
        <taxon>Paenibacillaceae</taxon>
        <taxon>Paenibacillus</taxon>
    </lineage>
</organism>
<keyword evidence="2" id="KW-1185">Reference proteome</keyword>
<dbReference type="EMBL" id="VNHS01000001">
    <property type="protein sequence ID" value="TYP79441.1"/>
    <property type="molecule type" value="Genomic_DNA"/>
</dbReference>
<evidence type="ECO:0000313" key="1">
    <source>
        <dbReference type="EMBL" id="TYP79441.1"/>
    </source>
</evidence>
<proteinExistence type="predicted"/>
<comment type="caution">
    <text evidence="1">The sequence shown here is derived from an EMBL/GenBank/DDBJ whole genome shotgun (WGS) entry which is preliminary data.</text>
</comment>
<reference evidence="1 2" key="1">
    <citation type="submission" date="2019-07" db="EMBL/GenBank/DDBJ databases">
        <title>Genomic Encyclopedia of Type Strains, Phase III (KMG-III): the genomes of soil and plant-associated and newly described type strains.</title>
        <authorList>
            <person name="Whitman W."/>
        </authorList>
    </citation>
    <scope>NUCLEOTIDE SEQUENCE [LARGE SCALE GENOMIC DNA]</scope>
    <source>
        <strain evidence="1 2">BL24</strain>
    </source>
</reference>
<sequence length="30" mass="3574">MAKSDLREVEDIFVAYRKENSSGIYIYKFT</sequence>
<dbReference type="AlphaFoldDB" id="A0A5S5CLP9"/>
<name>A0A5S5CLP9_9BACL</name>
<protein>
    <submittedName>
        <fullName evidence="1">Uncharacterized protein</fullName>
    </submittedName>
</protein>
<gene>
    <name evidence="1" type="ORF">BCM02_101559</name>
</gene>
<dbReference type="Proteomes" id="UP000323257">
    <property type="component" value="Unassembled WGS sequence"/>
</dbReference>
<accession>A0A5S5CLP9</accession>